<dbReference type="Pfam" id="PF00535">
    <property type="entry name" value="Glycos_transf_2"/>
    <property type="match status" value="1"/>
</dbReference>
<keyword evidence="4" id="KW-1185">Reference proteome</keyword>
<proteinExistence type="predicted"/>
<evidence type="ECO:0000259" key="2">
    <source>
        <dbReference type="Pfam" id="PF00535"/>
    </source>
</evidence>
<dbReference type="RefSeq" id="WP_220618095.1">
    <property type="nucleotide sequence ID" value="NZ_RKLR01000003.1"/>
</dbReference>
<dbReference type="PANTHER" id="PTHR43685:SF3">
    <property type="entry name" value="SLR2126 PROTEIN"/>
    <property type="match status" value="1"/>
</dbReference>
<dbReference type="CDD" id="cd00761">
    <property type="entry name" value="Glyco_tranf_GTA_type"/>
    <property type="match status" value="1"/>
</dbReference>
<dbReference type="EMBL" id="RKLR01000003">
    <property type="protein sequence ID" value="MBX0323114.1"/>
    <property type="molecule type" value="Genomic_DNA"/>
</dbReference>
<dbReference type="InterPro" id="IPR029044">
    <property type="entry name" value="Nucleotide-diphossugar_trans"/>
</dbReference>
<reference evidence="3 4" key="1">
    <citation type="submission" date="2021-06" db="EMBL/GenBank/DDBJ databases">
        <title>Halomicroarcula sp. a new haloarchaeum isolated from saline soil.</title>
        <authorList>
            <person name="Duran-Viseras A."/>
            <person name="Sanchez-Porro C."/>
            <person name="Ventosa A."/>
        </authorList>
    </citation>
    <scope>NUCLEOTIDE SEQUENCE [LARGE SCALE GENOMIC DNA]</scope>
    <source>
        <strain evidence="3 4">F13</strain>
    </source>
</reference>
<keyword evidence="1" id="KW-0812">Transmembrane</keyword>
<evidence type="ECO:0000256" key="1">
    <source>
        <dbReference type="SAM" id="Phobius"/>
    </source>
</evidence>
<keyword evidence="1" id="KW-1133">Transmembrane helix</keyword>
<feature type="transmembrane region" description="Helical" evidence="1">
    <location>
        <begin position="287"/>
        <end position="311"/>
    </location>
</feature>
<organism evidence="3 4">
    <name type="scientific">Haloarcula rubra</name>
    <dbReference type="NCBI Taxonomy" id="2487747"/>
    <lineage>
        <taxon>Archaea</taxon>
        <taxon>Methanobacteriati</taxon>
        <taxon>Methanobacteriota</taxon>
        <taxon>Stenosarchaea group</taxon>
        <taxon>Halobacteria</taxon>
        <taxon>Halobacteriales</taxon>
        <taxon>Haloarculaceae</taxon>
        <taxon>Haloarcula</taxon>
    </lineage>
</organism>
<dbReference type="AlphaFoldDB" id="A0AAW4PSH9"/>
<protein>
    <submittedName>
        <fullName evidence="3">Glycosyltransferase</fullName>
    </submittedName>
</protein>
<gene>
    <name evidence="3" type="ORF">EGH21_08750</name>
</gene>
<feature type="domain" description="Glycosyltransferase 2-like" evidence="2">
    <location>
        <begin position="4"/>
        <end position="177"/>
    </location>
</feature>
<evidence type="ECO:0000313" key="3">
    <source>
        <dbReference type="EMBL" id="MBX0323114.1"/>
    </source>
</evidence>
<comment type="caution">
    <text evidence="3">The sequence shown here is derived from an EMBL/GenBank/DDBJ whole genome shotgun (WGS) entry which is preliminary data.</text>
</comment>
<keyword evidence="1" id="KW-0472">Membrane</keyword>
<dbReference type="Proteomes" id="UP001430377">
    <property type="component" value="Unassembled WGS sequence"/>
</dbReference>
<name>A0AAW4PSH9_9EURY</name>
<dbReference type="InterPro" id="IPR053553">
    <property type="entry name" value="GDP_glucuronosyltransferase"/>
</dbReference>
<dbReference type="SUPFAM" id="SSF53448">
    <property type="entry name" value="Nucleotide-diphospho-sugar transferases"/>
    <property type="match status" value="1"/>
</dbReference>
<dbReference type="InterPro" id="IPR050834">
    <property type="entry name" value="Glycosyltransf_2"/>
</dbReference>
<dbReference type="NCBIfam" id="NF041394">
    <property type="entry name" value="GtaseAglG_Halo"/>
    <property type="match status" value="1"/>
</dbReference>
<dbReference type="Gene3D" id="3.90.550.10">
    <property type="entry name" value="Spore Coat Polysaccharide Biosynthesis Protein SpsA, Chain A"/>
    <property type="match status" value="1"/>
</dbReference>
<accession>A0AAW4PSH9</accession>
<dbReference type="PANTHER" id="PTHR43685">
    <property type="entry name" value="GLYCOSYLTRANSFERASE"/>
    <property type="match status" value="1"/>
</dbReference>
<dbReference type="InterPro" id="IPR001173">
    <property type="entry name" value="Glyco_trans_2-like"/>
</dbReference>
<sequence>MRVSVVLCTHTMERYDDCRAAAESVLRQSYDSVELVLVSDGDEAVYERYEADFGDRDDVLTYCNDENVGLLESRNNGAELATGDVVAFVDDDAVADEQWIAKLVAAYEADEDRLAVGGRMVPAWVAGKPAFLPEEFYWLVGVTNRGFGPDGDPDEAGEVRNTFGSNISFRRDVFLELGGFEDDIGGRQGEKNLQGGETELCARLQSEYGTGVYYVPDALVAHKIFDYRTDPGWLVDRAFWQGYSKRGMEVFVPESTGAESDFLRDLLFSFVPDRVGRLVRSPSVAGLLQLVFLFVLTGAVAAGYGYGVVVWR</sequence>
<evidence type="ECO:0000313" key="4">
    <source>
        <dbReference type="Proteomes" id="UP001430377"/>
    </source>
</evidence>